<protein>
    <submittedName>
        <fullName evidence="2">Uncharacterized protein</fullName>
    </submittedName>
</protein>
<reference evidence="2 3" key="1">
    <citation type="submission" date="2023-12" db="EMBL/GenBank/DDBJ databases">
        <title>A high-quality genome assembly for Dillenia turbinata (Dilleniales).</title>
        <authorList>
            <person name="Chanderbali A."/>
        </authorList>
    </citation>
    <scope>NUCLEOTIDE SEQUENCE [LARGE SCALE GENOMIC DNA]</scope>
    <source>
        <strain evidence="2">LSX21</strain>
        <tissue evidence="2">Leaf</tissue>
    </source>
</reference>
<accession>A0AAN8ZMJ1</accession>
<keyword evidence="3" id="KW-1185">Reference proteome</keyword>
<evidence type="ECO:0000313" key="3">
    <source>
        <dbReference type="Proteomes" id="UP001370490"/>
    </source>
</evidence>
<sequence length="274" mass="30506">MDMNLLNASLELPQSRLFANITGDVLVDHSNPEEACSLCQRIFSPDNESTEDLQNIALCGYCKLVLLEDHGTSVHSSHLRRQSRRRRTRYSSTESLEDLFLQQFFLMINLVRQNQLPASQHVDHPADAHAESGAARETESNISLSGYTALHTQSDAISFNAYAGDSDAAVDRFSVLETEMSVQPGDESELDTDTDIDPMHAGQSHCYLDGQEEEDADGEGEEADAEEKTVRNRTNILMLGGEWPSDLCERARDGEESDSMHIHAIGKPINYTFQ</sequence>
<dbReference type="EMBL" id="JBAMMX010000004">
    <property type="protein sequence ID" value="KAK6943306.1"/>
    <property type="molecule type" value="Genomic_DNA"/>
</dbReference>
<evidence type="ECO:0000256" key="1">
    <source>
        <dbReference type="SAM" id="MobiDB-lite"/>
    </source>
</evidence>
<feature type="compositionally biased region" description="Basic and acidic residues" evidence="1">
    <location>
        <begin position="121"/>
        <end position="139"/>
    </location>
</feature>
<gene>
    <name evidence="2" type="ORF">RJ641_028683</name>
</gene>
<dbReference type="Proteomes" id="UP001370490">
    <property type="component" value="Unassembled WGS sequence"/>
</dbReference>
<feature type="region of interest" description="Disordered" evidence="1">
    <location>
        <begin position="119"/>
        <end position="139"/>
    </location>
</feature>
<name>A0AAN8ZMJ1_9MAGN</name>
<comment type="caution">
    <text evidence="2">The sequence shown here is derived from an EMBL/GenBank/DDBJ whole genome shotgun (WGS) entry which is preliminary data.</text>
</comment>
<proteinExistence type="predicted"/>
<evidence type="ECO:0000313" key="2">
    <source>
        <dbReference type="EMBL" id="KAK6943306.1"/>
    </source>
</evidence>
<dbReference type="AlphaFoldDB" id="A0AAN8ZMJ1"/>
<organism evidence="2 3">
    <name type="scientific">Dillenia turbinata</name>
    <dbReference type="NCBI Taxonomy" id="194707"/>
    <lineage>
        <taxon>Eukaryota</taxon>
        <taxon>Viridiplantae</taxon>
        <taxon>Streptophyta</taxon>
        <taxon>Embryophyta</taxon>
        <taxon>Tracheophyta</taxon>
        <taxon>Spermatophyta</taxon>
        <taxon>Magnoliopsida</taxon>
        <taxon>eudicotyledons</taxon>
        <taxon>Gunneridae</taxon>
        <taxon>Pentapetalae</taxon>
        <taxon>Dilleniales</taxon>
        <taxon>Dilleniaceae</taxon>
        <taxon>Dillenia</taxon>
    </lineage>
</organism>